<reference evidence="3" key="1">
    <citation type="submission" date="2021-05" db="EMBL/GenBank/DDBJ databases">
        <title>A free-living protist that lacks canonical eukaryotic 1 DNA replication and segregation systems.</title>
        <authorList>
            <person name="Salas-Leiva D.E."/>
            <person name="Tromer E.C."/>
            <person name="Curtis B.A."/>
            <person name="Jerlstrom-Hultqvist J."/>
            <person name="Kolisko M."/>
            <person name="Yi Z."/>
            <person name="Salas-Leiva J.S."/>
            <person name="Gallot-Lavallee L."/>
            <person name="Kops G.J.P.L."/>
            <person name="Archibald J.M."/>
            <person name="Simpson A.G.B."/>
            <person name="Roger A.J."/>
        </authorList>
    </citation>
    <scope>NUCLEOTIDE SEQUENCE</scope>
    <source>
        <strain evidence="3">BICM</strain>
    </source>
</reference>
<feature type="transmembrane region" description="Helical" evidence="1">
    <location>
        <begin position="175"/>
        <end position="193"/>
    </location>
</feature>
<keyword evidence="1" id="KW-0812">Transmembrane</keyword>
<evidence type="ECO:0000256" key="2">
    <source>
        <dbReference type="SAM" id="SignalP"/>
    </source>
</evidence>
<keyword evidence="4" id="KW-1185">Reference proteome</keyword>
<dbReference type="EMBL" id="JAHDYR010000014">
    <property type="protein sequence ID" value="KAG9394569.1"/>
    <property type="molecule type" value="Genomic_DNA"/>
</dbReference>
<accession>A0A8J6E049</accession>
<feature type="chain" id="PRO_5035238323" evidence="2">
    <location>
        <begin position="16"/>
        <end position="194"/>
    </location>
</feature>
<dbReference type="AlphaFoldDB" id="A0A8J6E049"/>
<comment type="caution">
    <text evidence="3">The sequence shown here is derived from an EMBL/GenBank/DDBJ whole genome shotgun (WGS) entry which is preliminary data.</text>
</comment>
<feature type="signal peptide" evidence="2">
    <location>
        <begin position="1"/>
        <end position="15"/>
    </location>
</feature>
<proteinExistence type="predicted"/>
<gene>
    <name evidence="3" type="ORF">J8273_3819</name>
</gene>
<evidence type="ECO:0000313" key="3">
    <source>
        <dbReference type="EMBL" id="KAG9394569.1"/>
    </source>
</evidence>
<name>A0A8J6E049_9EUKA</name>
<sequence>MKAFAAFALFACVFAATVQFSYPLNGDKILIDVDNNVTFPNTTYLDDSVSISLWVEFQNEYVQKIIESAGLKPADYNSFFSCVVASEQNGTMPIDLTLPIDYFQLALDAVDDSIGQDLPFDIPTARVIVNNVLQNIEAIPEEYRNMTVSVYRCDENNNVLADAEPDFQSWVIIDSARAAVIGMLAVIVTLFMLL</sequence>
<evidence type="ECO:0000256" key="1">
    <source>
        <dbReference type="SAM" id="Phobius"/>
    </source>
</evidence>
<dbReference type="Proteomes" id="UP000717585">
    <property type="component" value="Unassembled WGS sequence"/>
</dbReference>
<evidence type="ECO:0000313" key="4">
    <source>
        <dbReference type="Proteomes" id="UP000717585"/>
    </source>
</evidence>
<keyword evidence="1" id="KW-1133">Transmembrane helix</keyword>
<keyword evidence="1" id="KW-0472">Membrane</keyword>
<organism evidence="3 4">
    <name type="scientific">Carpediemonas membranifera</name>
    <dbReference type="NCBI Taxonomy" id="201153"/>
    <lineage>
        <taxon>Eukaryota</taxon>
        <taxon>Metamonada</taxon>
        <taxon>Carpediemonas-like organisms</taxon>
        <taxon>Carpediemonas</taxon>
    </lineage>
</organism>
<protein>
    <submittedName>
        <fullName evidence="3">Uncharacterized protein</fullName>
    </submittedName>
</protein>
<keyword evidence="2" id="KW-0732">Signal</keyword>